<dbReference type="CDD" id="cd02258">
    <property type="entry name" value="Peptidase_C25_N"/>
    <property type="match status" value="1"/>
</dbReference>
<proteinExistence type="predicted"/>
<protein>
    <submittedName>
        <fullName evidence="2">Type IX secretion system sortase PorU</fullName>
    </submittedName>
</protein>
<accession>A0ABQ0E0R7</accession>
<evidence type="ECO:0000313" key="2">
    <source>
        <dbReference type="EMBL" id="GAB1251305.1"/>
    </source>
</evidence>
<keyword evidence="3" id="KW-1185">Reference proteome</keyword>
<organism evidence="2 3">
    <name type="scientific">Porphyromonas miyakawae</name>
    <dbReference type="NCBI Taxonomy" id="3137470"/>
    <lineage>
        <taxon>Bacteria</taxon>
        <taxon>Pseudomonadati</taxon>
        <taxon>Bacteroidota</taxon>
        <taxon>Bacteroidia</taxon>
        <taxon>Bacteroidales</taxon>
        <taxon>Porphyromonadaceae</taxon>
        <taxon>Porphyromonas</taxon>
    </lineage>
</organism>
<dbReference type="EMBL" id="BAAFSF010000001">
    <property type="protein sequence ID" value="GAB1251305.1"/>
    <property type="molecule type" value="Genomic_DNA"/>
</dbReference>
<sequence length="1141" mass="126929">MVGLSAIDSAEGVAGSPFASGKWVKVAIQKSGVYRVSYEALRKAGFEKPQEVGVYGYGSSLLSEKLSDAPREALPAVPIVQQNDALYFYAEGVTSFSYDHAKESYMREINHYATEGYYFLSDIAGVRLMEQEVAPVRDTPPIAEYYDGFLLHEEESTSLKQSGRMLVGEPLSGAAERKVTIPFDNGTPVSGSNIQVYAAYVALPNSEALFELSAEGVRVIEDRMNRREDTSHPNFLAGIRHYVGGSYAFQGAGDALHLNLRLSPATEKSYLDYIFIRYKGRLSYEQGKQLLFRRAGLNYRFKIDKIPSNSLLWAIESPNEVRQVKLTGDYFDHAAMGKNGQPIEFVLCAPEDAYNIAKLEPVETQNIRGYEGVPDLMIISTKAFLGEAKRLGQFHADNEGLKVLVMTQEQLFNEFSSGTPDATAYRLMTKYFYDRWVAANLAKSPTEAPMNLLLFGDGAADNRLLSYEWQALKKSGTEFLLTYQSVNSLNMDSYNTDDYFTYLLPEDDNLTNGKKRMVIGVGRFTVRTLSEARAAVNKSIDYASKLDPGVWKTRGCFVADNGDGYGHLRRAEELAKLTESLMPELMLTKVYFDAFPSQTVNGLNTFPGARRKLMDAFKKGLLFVNYTGHGNPSAWSDEQILTVADIQRFDFPHCPLWITATCDFSNFDSPLTSAGERAFLNEKSAAIALYTTTRVVIDIYNQNLNVAITESLFSKDKDEKLYRFGTVLKHAKNKMISISSDTINKLNFLLIGDPALRLNVPSHQAVINTINDLSLGSSDTIRLKALEKVHVKGYIGTQGGAVNGDFNGSMAVTVFDSEQTMETLESNIPSYLENKQPYSDYPGLIYAGNTKVENGYFDFTFTVPKDVSYGEGNGRINLYAYDEEKKLEAMGVDRSFKVVPGSPGGLAVDTTPPEIRKCFLNDSTATDYFLTGPTPFLFAEVYDDSGLNLSESGLGHRITLCIDNQFDYTYSLNDYYEASATEAGLGTIAYTIPEVTEGDHTATLTVWDVYNNMSTKTIHFRVNKDLSAEAVVAAVYPNPVVRGKEVTFKVQTNQPREEFIGYVELIDFTGRVVAKSDNISIKTELNIPQEIKWLPTTSYGTNPQSGLYLYRWVITRNNGRVSYATGKLVIVDEAALVEQKE</sequence>
<dbReference type="Gene3D" id="3.40.50.1460">
    <property type="match status" value="1"/>
</dbReference>
<dbReference type="SUPFAM" id="SSF52129">
    <property type="entry name" value="Caspase-like"/>
    <property type="match status" value="1"/>
</dbReference>
<dbReference type="Proteomes" id="UP001628220">
    <property type="component" value="Unassembled WGS sequence"/>
</dbReference>
<dbReference type="InterPro" id="IPR001769">
    <property type="entry name" value="Gingipain"/>
</dbReference>
<feature type="domain" description="Gingipain" evidence="1">
    <location>
        <begin position="377"/>
        <end position="758"/>
    </location>
</feature>
<dbReference type="NCBIfam" id="NF033707">
    <property type="entry name" value="T9SS_sortase"/>
    <property type="match status" value="1"/>
</dbReference>
<comment type="caution">
    <text evidence="2">The sequence shown here is derived from an EMBL/GenBank/DDBJ whole genome shotgun (WGS) entry which is preliminary data.</text>
</comment>
<dbReference type="Pfam" id="PF01364">
    <property type="entry name" value="Peptidase_C25"/>
    <property type="match status" value="1"/>
</dbReference>
<dbReference type="InterPro" id="IPR029030">
    <property type="entry name" value="Caspase-like_dom_sf"/>
</dbReference>
<evidence type="ECO:0000259" key="1">
    <source>
        <dbReference type="Pfam" id="PF01364"/>
    </source>
</evidence>
<evidence type="ECO:0000313" key="3">
    <source>
        <dbReference type="Proteomes" id="UP001628220"/>
    </source>
</evidence>
<name>A0ABQ0E0R7_9PORP</name>
<reference evidence="2 3" key="1">
    <citation type="journal article" date="2025" name="Int. J. Syst. Evol. Microbiol.">
        <title>Desulfovibrio falkowii sp. nov., Porphyromonas miyakawae sp. nov., Mediterraneibacter flintii sp. nov. and Owariibacterium komagatae gen. nov., sp. nov., isolated from human faeces.</title>
        <authorList>
            <person name="Hamaguchi T."/>
            <person name="Ohara M."/>
            <person name="Hisatomi A."/>
            <person name="Sekiguchi K."/>
            <person name="Takeda J.I."/>
            <person name="Ueyama J."/>
            <person name="Ito M."/>
            <person name="Nishiwaki H."/>
            <person name="Ogi T."/>
            <person name="Hirayama M."/>
            <person name="Ohkuma M."/>
            <person name="Sakamoto M."/>
            <person name="Ohno K."/>
        </authorList>
    </citation>
    <scope>NUCLEOTIDE SEQUENCE [LARGE SCALE GENOMIC DNA]</scope>
    <source>
        <strain evidence="2 3">13CB11C</strain>
    </source>
</reference>
<gene>
    <name evidence="2" type="primary">porU</name>
    <name evidence="2" type="ORF">Tsumi_04090</name>
</gene>